<organism evidence="11 12">
    <name type="scientific">Deinococcus indicus</name>
    <dbReference type="NCBI Taxonomy" id="223556"/>
    <lineage>
        <taxon>Bacteria</taxon>
        <taxon>Thermotogati</taxon>
        <taxon>Deinococcota</taxon>
        <taxon>Deinococci</taxon>
        <taxon>Deinococcales</taxon>
        <taxon>Deinococcaceae</taxon>
        <taxon>Deinococcus</taxon>
    </lineage>
</organism>
<feature type="domain" description="UvrD-like helicase ATP-binding" evidence="10">
    <location>
        <begin position="230"/>
        <end position="525"/>
    </location>
</feature>
<dbReference type="InterPro" id="IPR014017">
    <property type="entry name" value="DNA_helicase_UvrD-like_C"/>
</dbReference>
<evidence type="ECO:0000313" key="11">
    <source>
        <dbReference type="EMBL" id="OWL94620.1"/>
    </source>
</evidence>
<evidence type="ECO:0000256" key="9">
    <source>
        <dbReference type="PROSITE-ProRule" id="PRU00560"/>
    </source>
</evidence>
<keyword evidence="12" id="KW-1185">Reference proteome</keyword>
<keyword evidence="1 9" id="KW-0547">Nucleotide-binding</keyword>
<feature type="binding site" evidence="9">
    <location>
        <begin position="251"/>
        <end position="258"/>
    </location>
    <ligand>
        <name>ATP</name>
        <dbReference type="ChEBI" id="CHEBI:30616"/>
    </ligand>
</feature>
<dbReference type="InterPro" id="IPR014016">
    <property type="entry name" value="UvrD-like_ATP-bd"/>
</dbReference>
<evidence type="ECO:0000256" key="5">
    <source>
        <dbReference type="ARBA" id="ARBA00023235"/>
    </source>
</evidence>
<dbReference type="GO" id="GO:0005524">
    <property type="term" value="F:ATP binding"/>
    <property type="evidence" value="ECO:0007669"/>
    <property type="project" value="UniProtKB-UniRule"/>
</dbReference>
<dbReference type="GO" id="GO:0003677">
    <property type="term" value="F:DNA binding"/>
    <property type="evidence" value="ECO:0007669"/>
    <property type="project" value="InterPro"/>
</dbReference>
<dbReference type="InterPro" id="IPR000212">
    <property type="entry name" value="DNA_helicase_UvrD/REP"/>
</dbReference>
<dbReference type="GO" id="GO:0000725">
    <property type="term" value="P:recombinational repair"/>
    <property type="evidence" value="ECO:0007669"/>
    <property type="project" value="TreeGrafter"/>
</dbReference>
<dbReference type="GO" id="GO:0016887">
    <property type="term" value="F:ATP hydrolysis activity"/>
    <property type="evidence" value="ECO:0007669"/>
    <property type="project" value="RHEA"/>
</dbReference>
<dbReference type="Pfam" id="PF00580">
    <property type="entry name" value="UvrD-helicase"/>
    <property type="match status" value="1"/>
</dbReference>
<sequence length="680" mass="76014">MRLIPARTFQKSIDRLDAQSQQVIKTTVMDLYFDLASQGKPRASLRFHKLDRTVQDPGIRSVSASGDLRVILHQSGDTFVLLHADHHDAAYDWASRRRLQANPVTGAMQLIDIEEITQVVTRQVTHTQTFLFREHEPSYLMSLGVPEAYVDAVRHATTENFDTLFGVLPDEASDRLLALMDGELVLPPVPVPTGGDPYAHPDAQRHFRLTTDERDLQQALDGRWEEWTVFLHPAQRHLAERAQSGPVRVTGSAGTGKTVVALHRAAHLAQRPDARLLLTSYSRTLATRLAEKLTLLLPDPRTRERVTVLNLHRLALQLARDFHLPHQQLRDDEVTGALTRAAHTVGTDLPLSFLRAEWNAIIEPRGLRTWEDYRAAPRTGRGVPLGARQRKAAWTVFETMQADLRASGQTTWSLLCHDVADALAARPFPFTHVVADETQDLGPAELRLLRALTATGPDDLFLCADPGQRIYRARHSWLSSGIDVRGRSSRLRINYRTSREIRHVADRVLGDVRSEEDLPESRRTANRFSGPVPQTQRYDTRAAELAGLTHWIRDRLASGLRPGEVAVFTRARPGDRAAALQAALDLPVQTLEGDGAHRPDHLTLTTMHRAKGLEFRAVAISDASDGVLPSPTALRDTEDPADREAALQQERQLLYVALTRAREHLLVTHVGEPSPFLDLN</sequence>
<keyword evidence="2 9" id="KW-0378">Hydrolase</keyword>
<evidence type="ECO:0000256" key="1">
    <source>
        <dbReference type="ARBA" id="ARBA00022741"/>
    </source>
</evidence>
<proteinExistence type="predicted"/>
<dbReference type="AlphaFoldDB" id="A0A246BHG2"/>
<comment type="caution">
    <text evidence="11">The sequence shown here is derived from an EMBL/GenBank/DDBJ whole genome shotgun (WGS) entry which is preliminary data.</text>
</comment>
<name>A0A246BHG2_9DEIO</name>
<protein>
    <recommendedName>
        <fullName evidence="7">DNA 3'-5' helicase</fullName>
        <ecNumber evidence="7">5.6.2.4</ecNumber>
    </recommendedName>
</protein>
<dbReference type="Pfam" id="PF13361">
    <property type="entry name" value="UvrD_C"/>
    <property type="match status" value="1"/>
</dbReference>
<evidence type="ECO:0000256" key="7">
    <source>
        <dbReference type="ARBA" id="ARBA00034808"/>
    </source>
</evidence>
<evidence type="ECO:0000259" key="10">
    <source>
        <dbReference type="PROSITE" id="PS51198"/>
    </source>
</evidence>
<dbReference type="EC" id="5.6.2.4" evidence="7"/>
<evidence type="ECO:0000256" key="2">
    <source>
        <dbReference type="ARBA" id="ARBA00022801"/>
    </source>
</evidence>
<dbReference type="InterPro" id="IPR027417">
    <property type="entry name" value="P-loop_NTPase"/>
</dbReference>
<dbReference type="OrthoDB" id="9787585at2"/>
<dbReference type="SUPFAM" id="SSF52540">
    <property type="entry name" value="P-loop containing nucleoside triphosphate hydrolases"/>
    <property type="match status" value="1"/>
</dbReference>
<gene>
    <name evidence="11" type="ORF">CBQ26_15105</name>
</gene>
<dbReference type="GO" id="GO:0043138">
    <property type="term" value="F:3'-5' DNA helicase activity"/>
    <property type="evidence" value="ECO:0007669"/>
    <property type="project" value="UniProtKB-EC"/>
</dbReference>
<dbReference type="GO" id="GO:0005829">
    <property type="term" value="C:cytosol"/>
    <property type="evidence" value="ECO:0007669"/>
    <property type="project" value="TreeGrafter"/>
</dbReference>
<keyword evidence="4 9" id="KW-0067">ATP-binding</keyword>
<evidence type="ECO:0000256" key="6">
    <source>
        <dbReference type="ARBA" id="ARBA00034617"/>
    </source>
</evidence>
<reference evidence="11 12" key="1">
    <citation type="submission" date="2017-05" db="EMBL/GenBank/DDBJ databases">
        <title>De novo genome assembly of Deniococcus indicus strain DR1.</title>
        <authorList>
            <person name="Chauhan D."/>
            <person name="Yennamalli R.M."/>
            <person name="Priyadarshini R."/>
        </authorList>
    </citation>
    <scope>NUCLEOTIDE SEQUENCE [LARGE SCALE GENOMIC DNA]</scope>
    <source>
        <strain evidence="11 12">DR1</strain>
    </source>
</reference>
<accession>A0A246BHG2</accession>
<comment type="catalytic activity">
    <reaction evidence="6">
        <text>Couples ATP hydrolysis with the unwinding of duplex DNA by translocating in the 3'-5' direction.</text>
        <dbReference type="EC" id="5.6.2.4"/>
    </reaction>
</comment>
<dbReference type="RefSeq" id="WP_088249475.1">
    <property type="nucleotide sequence ID" value="NZ_NHMK01000023.1"/>
</dbReference>
<evidence type="ECO:0000256" key="8">
    <source>
        <dbReference type="ARBA" id="ARBA00048988"/>
    </source>
</evidence>
<dbReference type="Gene3D" id="3.40.50.300">
    <property type="entry name" value="P-loop containing nucleotide triphosphate hydrolases"/>
    <property type="match status" value="2"/>
</dbReference>
<keyword evidence="5" id="KW-0413">Isomerase</keyword>
<dbReference type="PROSITE" id="PS51198">
    <property type="entry name" value="UVRD_HELICASE_ATP_BIND"/>
    <property type="match status" value="1"/>
</dbReference>
<dbReference type="PANTHER" id="PTHR11070:SF45">
    <property type="entry name" value="DNA 3'-5' HELICASE"/>
    <property type="match status" value="1"/>
</dbReference>
<comment type="catalytic activity">
    <reaction evidence="8">
        <text>ATP + H2O = ADP + phosphate + H(+)</text>
        <dbReference type="Rhea" id="RHEA:13065"/>
        <dbReference type="ChEBI" id="CHEBI:15377"/>
        <dbReference type="ChEBI" id="CHEBI:15378"/>
        <dbReference type="ChEBI" id="CHEBI:30616"/>
        <dbReference type="ChEBI" id="CHEBI:43474"/>
        <dbReference type="ChEBI" id="CHEBI:456216"/>
        <dbReference type="EC" id="5.6.2.4"/>
    </reaction>
</comment>
<keyword evidence="3 9" id="KW-0347">Helicase</keyword>
<evidence type="ECO:0000256" key="4">
    <source>
        <dbReference type="ARBA" id="ARBA00022840"/>
    </source>
</evidence>
<evidence type="ECO:0000313" key="12">
    <source>
        <dbReference type="Proteomes" id="UP000197208"/>
    </source>
</evidence>
<evidence type="ECO:0000256" key="3">
    <source>
        <dbReference type="ARBA" id="ARBA00022806"/>
    </source>
</evidence>
<dbReference type="EMBL" id="NHMK01000023">
    <property type="protein sequence ID" value="OWL94620.1"/>
    <property type="molecule type" value="Genomic_DNA"/>
</dbReference>
<dbReference type="Proteomes" id="UP000197208">
    <property type="component" value="Unassembled WGS sequence"/>
</dbReference>
<dbReference type="PANTHER" id="PTHR11070">
    <property type="entry name" value="UVRD / RECB / PCRA DNA HELICASE FAMILY MEMBER"/>
    <property type="match status" value="1"/>
</dbReference>